<sequence length="112" mass="12018">MSNKIDFITYLKSTLAAASRKLQSAQAPDLAAAGRLDRVVNTAENISSGYWARIAPVYEGPWPIAPELFRAVGQLNANIIAGQNVANFDAYIAMLVAALATTPSKFYPLSSE</sequence>
<organism evidence="1 2">
    <name type="scientific">Bradyrhizobium japonicum</name>
    <dbReference type="NCBI Taxonomy" id="375"/>
    <lineage>
        <taxon>Bacteria</taxon>
        <taxon>Pseudomonadati</taxon>
        <taxon>Pseudomonadota</taxon>
        <taxon>Alphaproteobacteria</taxon>
        <taxon>Hyphomicrobiales</taxon>
        <taxon>Nitrobacteraceae</taxon>
        <taxon>Bradyrhizobium</taxon>
    </lineage>
</organism>
<proteinExistence type="predicted"/>
<dbReference type="EMBL" id="NAFL01000286">
    <property type="protein sequence ID" value="OSJ22057.1"/>
    <property type="molecule type" value="Genomic_DNA"/>
</dbReference>
<protein>
    <submittedName>
        <fullName evidence="1">Uncharacterized protein</fullName>
    </submittedName>
</protein>
<gene>
    <name evidence="1" type="ORF">BSZ19_46495</name>
</gene>
<dbReference type="Proteomes" id="UP000193335">
    <property type="component" value="Unassembled WGS sequence"/>
</dbReference>
<dbReference type="AlphaFoldDB" id="A0A1Y2J7E4"/>
<dbReference type="RefSeq" id="WP_085405360.1">
    <property type="nucleotide sequence ID" value="NZ_NAFL01000286.1"/>
</dbReference>
<reference evidence="1 2" key="1">
    <citation type="submission" date="2017-03" db="EMBL/GenBank/DDBJ databases">
        <title>Whole genome sequences of fourteen strains of Bradyrhizobium canariense and one strain of Bradyrhizobium japonicum isolated from Lupinus (Papilionoideae: Genisteae) species in Algeria.</title>
        <authorList>
            <person name="Crovadore J."/>
            <person name="Chekireb D."/>
            <person name="Brachmann A."/>
            <person name="Chablais R."/>
            <person name="Cochard B."/>
            <person name="Lefort F."/>
        </authorList>
    </citation>
    <scope>NUCLEOTIDE SEQUENCE [LARGE SCALE GENOMIC DNA]</scope>
    <source>
        <strain evidence="1 2">UBMA197</strain>
    </source>
</reference>
<evidence type="ECO:0000313" key="2">
    <source>
        <dbReference type="Proteomes" id="UP000193335"/>
    </source>
</evidence>
<accession>A0A1Y2J7E4</accession>
<name>A0A1Y2J7E4_BRAJP</name>
<comment type="caution">
    <text evidence="1">The sequence shown here is derived from an EMBL/GenBank/DDBJ whole genome shotgun (WGS) entry which is preliminary data.</text>
</comment>
<evidence type="ECO:0000313" key="1">
    <source>
        <dbReference type="EMBL" id="OSJ22057.1"/>
    </source>
</evidence>